<reference evidence="1 2" key="1">
    <citation type="submission" date="2020-03" db="EMBL/GenBank/DDBJ databases">
        <authorList>
            <person name="Lai Q."/>
        </authorList>
    </citation>
    <scope>NUCLEOTIDE SEQUENCE [LARGE SCALE GENOMIC DNA]</scope>
    <source>
        <strain evidence="1 2">CCUG 25036</strain>
    </source>
</reference>
<organism evidence="1 2">
    <name type="scientific">Luteibacter anthropi</name>
    <dbReference type="NCBI Taxonomy" id="564369"/>
    <lineage>
        <taxon>Bacteria</taxon>
        <taxon>Pseudomonadati</taxon>
        <taxon>Pseudomonadota</taxon>
        <taxon>Gammaproteobacteria</taxon>
        <taxon>Lysobacterales</taxon>
        <taxon>Rhodanobacteraceae</taxon>
        <taxon>Luteibacter</taxon>
    </lineage>
</organism>
<dbReference type="SUPFAM" id="SSF48403">
    <property type="entry name" value="Ankyrin repeat"/>
    <property type="match status" value="1"/>
</dbReference>
<dbReference type="AlphaFoldDB" id="A0A7X5UAJ2"/>
<evidence type="ECO:0000313" key="2">
    <source>
        <dbReference type="Proteomes" id="UP000490980"/>
    </source>
</evidence>
<dbReference type="RefSeq" id="WP_166948367.1">
    <property type="nucleotide sequence ID" value="NZ_JAARLZ010000005.1"/>
</dbReference>
<name>A0A7X5UAJ2_9GAMM</name>
<dbReference type="EMBL" id="JAARLZ010000005">
    <property type="protein sequence ID" value="NII06945.1"/>
    <property type="molecule type" value="Genomic_DNA"/>
</dbReference>
<evidence type="ECO:0000313" key="1">
    <source>
        <dbReference type="EMBL" id="NII06945.1"/>
    </source>
</evidence>
<dbReference type="Proteomes" id="UP000490980">
    <property type="component" value="Unassembled WGS sequence"/>
</dbReference>
<accession>A0A7X5UAJ2</accession>
<evidence type="ECO:0008006" key="3">
    <source>
        <dbReference type="Google" id="ProtNLM"/>
    </source>
</evidence>
<keyword evidence="2" id="KW-1185">Reference proteome</keyword>
<protein>
    <recommendedName>
        <fullName evidence="3">Ankyrin repeat domain-containing protein</fullName>
    </recommendedName>
</protein>
<dbReference type="InterPro" id="IPR036770">
    <property type="entry name" value="Ankyrin_rpt-contain_sf"/>
</dbReference>
<comment type="caution">
    <text evidence="1">The sequence shown here is derived from an EMBL/GenBank/DDBJ whole genome shotgun (WGS) entry which is preliminary data.</text>
</comment>
<sequence>MHGKPANPLQQTTSEGAADDMTRLLEHAVLNHDVRRIWNQLALGGNPNIECGIDETYDGEDFYGLTVTSLAALVDSARDGLLTLPLLLSSRADIGQVDSKGRTLLHFARSRPVVRYLIENGAPLPNGMRQPLLDALSEPPGKVLFDDDVELAYRDGDGADPLFLRSLRRSSHESFPLLEPPLLPQPVWHVALSEDLFHGLLEARYLTPDHERASTDFLYGTGRAPLTAQFSASVEIERALLDGDAGRVMSCVEHGALDGICRFRYVWHEGRADELMLEQLTAAGLAILLDSEAGRPDLVKLCVTKAALNSIHGAGGANLLHLARDPKVARWLLEAGVNTSLTNDDGVTAEESLPPEARAVVTQWRLSRALPAAQDAPRTSGLDIARL</sequence>
<proteinExistence type="predicted"/>
<gene>
    <name evidence="1" type="ORF">HBF25_11150</name>
</gene>
<dbReference type="Gene3D" id="1.25.40.20">
    <property type="entry name" value="Ankyrin repeat-containing domain"/>
    <property type="match status" value="1"/>
</dbReference>